<gene>
    <name evidence="1" type="ORF">AKL17_2557</name>
</gene>
<dbReference type="Proteomes" id="UP000076128">
    <property type="component" value="Chromosome"/>
</dbReference>
<evidence type="ECO:0000313" key="1">
    <source>
        <dbReference type="EMBL" id="AMY69800.1"/>
    </source>
</evidence>
<sequence>MDSGVKTTSVSASDLADEVLGNYQGSTVRIAVARLAALLSAMTGPAYATRAQLYADLSWPAGATGHVHGDPDPALTGTYKKSGNPGAGSWTRIGELPTGTVGQALLAAETEARRVATADGGVLRLTNVGGTADAATAELAPGVADIGIRSSLLLFYVPIATNTVSGPTLTIAGVTRELRIPGSGPVGAGEMVAGSGYLLKVQSTTVLHLLGGGASAAAIAEAVAGEAAARGTAIAAAIEGESAARVAALGEINLRMGGVEATAWYPVFNATYVAGQILESGSLLWGITSGDYRLEVAGKPIARLDEVDALSADVDTRLAALPLPASLLGDARKIAIAWRAESGAVFGGFREDGAFFSGGAPLGAEAVTLPSGAAALALDNGRVIRIGWGDVLTGPMQYKTAAMGFRAGTLRFVHDLGAAGHKVDAMDVSFSWPLAPAFTQIQPYLFYGQSLALEQNADAALTGEVAPGRALMYDTANSPSMSVVEASSGDKSDFGTSHYPNTDLARMVSLREVTGESPASAAAGALLPGLSASTGLVLSNHARAGWGMSGLVAKDQSSGHGIQYAGILRAAAHTRAFCDVHGRTMLQPVMSFIHGEADAGMFGYVYRDYLEKLQVRLTADLSLITGRSDQVSIALCQTSKIDHGGSGSLGQTVVGAAVRYPVAAAQLQVALDHPDRFICVGPKYHLERRLPTDGTHLSAVSSKLWGEYHGRALRSGQLPLHVSSYSRSGAVITLGVSGGDGSGLVVDTVQVSDPGNLGIQWWDNTASPRNVLSVNVSGRTIIVTLTGDPGVLGGAVRGVLGIGLKQTVEGDYGPSGGNRTSIRDSCPDLSTQGLPMQNWLCHDRFIEGDDTFTPRP</sequence>
<name>A0A159Z5T3_9RHOB</name>
<reference evidence="1 2" key="1">
    <citation type="submission" date="2015-09" db="EMBL/GenBank/DDBJ databases">
        <title>Complete genome sequence of Defluviimonas alba cai42t isolated from an oilfield in Xinjiang.</title>
        <authorList>
            <person name="Geng S."/>
            <person name="Pan X."/>
            <person name="Wu X."/>
        </authorList>
    </citation>
    <scope>NUCLEOTIDE SEQUENCE [LARGE SCALE GENOMIC DNA]</scope>
    <source>
        <strain evidence="2">cai42</strain>
    </source>
</reference>
<dbReference type="AlphaFoldDB" id="A0A159Z5T3"/>
<protein>
    <submittedName>
        <fullName evidence="1">Uncharacterized protein</fullName>
    </submittedName>
</protein>
<dbReference type="KEGG" id="daa:AKL17_2557"/>
<dbReference type="STRING" id="1335048.AKL17_2557"/>
<keyword evidence="2" id="KW-1185">Reference proteome</keyword>
<dbReference type="EMBL" id="CP012661">
    <property type="protein sequence ID" value="AMY69800.1"/>
    <property type="molecule type" value="Genomic_DNA"/>
</dbReference>
<dbReference type="OrthoDB" id="7779280at2"/>
<dbReference type="RefSeq" id="WP_066813767.1">
    <property type="nucleotide sequence ID" value="NZ_CP012661.1"/>
</dbReference>
<evidence type="ECO:0000313" key="2">
    <source>
        <dbReference type="Proteomes" id="UP000076128"/>
    </source>
</evidence>
<proteinExistence type="predicted"/>
<organism evidence="1 2">
    <name type="scientific">Frigidibacter mobilis</name>
    <dbReference type="NCBI Taxonomy" id="1335048"/>
    <lineage>
        <taxon>Bacteria</taxon>
        <taxon>Pseudomonadati</taxon>
        <taxon>Pseudomonadota</taxon>
        <taxon>Alphaproteobacteria</taxon>
        <taxon>Rhodobacterales</taxon>
        <taxon>Paracoccaceae</taxon>
        <taxon>Frigidibacter</taxon>
    </lineage>
</organism>
<accession>A0A159Z5T3</accession>